<reference evidence="1 2" key="1">
    <citation type="journal article" date="2018" name="Plant J.">
        <title>Genome sequences of Chlorella sorokiniana UTEX 1602 and Micractinium conductrix SAG 241.80: implications to maltose excretion by a green alga.</title>
        <authorList>
            <person name="Arriola M.B."/>
            <person name="Velmurugan N."/>
            <person name="Zhang Y."/>
            <person name="Plunkett M.H."/>
            <person name="Hondzo H."/>
            <person name="Barney B.M."/>
        </authorList>
    </citation>
    <scope>NUCLEOTIDE SEQUENCE [LARGE SCALE GENOMIC DNA]</scope>
    <source>
        <strain evidence="1 2">SAG 241.80</strain>
    </source>
</reference>
<dbReference type="Proteomes" id="UP000239649">
    <property type="component" value="Unassembled WGS sequence"/>
</dbReference>
<keyword evidence="2" id="KW-1185">Reference proteome</keyword>
<dbReference type="Gene3D" id="3.10.490.10">
    <property type="entry name" value="Gamma-glutamyl cyclotransferase-like"/>
    <property type="match status" value="1"/>
</dbReference>
<evidence type="ECO:0000313" key="2">
    <source>
        <dbReference type="Proteomes" id="UP000239649"/>
    </source>
</evidence>
<proteinExistence type="predicted"/>
<comment type="caution">
    <text evidence="1">The sequence shown here is derived from an EMBL/GenBank/DDBJ whole genome shotgun (WGS) entry which is preliminary data.</text>
</comment>
<dbReference type="EMBL" id="LHPF02000016">
    <property type="protein sequence ID" value="PSC71041.1"/>
    <property type="molecule type" value="Genomic_DNA"/>
</dbReference>
<organism evidence="1 2">
    <name type="scientific">Micractinium conductrix</name>
    <dbReference type="NCBI Taxonomy" id="554055"/>
    <lineage>
        <taxon>Eukaryota</taxon>
        <taxon>Viridiplantae</taxon>
        <taxon>Chlorophyta</taxon>
        <taxon>core chlorophytes</taxon>
        <taxon>Trebouxiophyceae</taxon>
        <taxon>Chlorellales</taxon>
        <taxon>Chlorellaceae</taxon>
        <taxon>Chlorella clade</taxon>
        <taxon>Micractinium</taxon>
    </lineage>
</organism>
<dbReference type="AlphaFoldDB" id="A0A2P6VAG8"/>
<dbReference type="OrthoDB" id="511827at2759"/>
<protein>
    <submittedName>
        <fullName evidence="1">AIG2 family</fullName>
    </submittedName>
</protein>
<accession>A0A2P6VAG8</accession>
<evidence type="ECO:0000313" key="1">
    <source>
        <dbReference type="EMBL" id="PSC71041.1"/>
    </source>
</evidence>
<sequence length="206" mass="21306">MQRPPPLSPPVASAPVLLYSYGALMAPSALTKRSVAPLRSAPASLADCNTCLAFAHRGGYATLLSSPPASGAAYRAPPGVLHTLHSPADLQRLAANEVGYRLTTLQVTPCDGPPVAAAVFLSSPLLVLRAPAPPRRRYRDLLLEGCTHHGLGQLDPEYVAWLEGLQVAEPGQPLGAAHNDCPAQTLAQGLAAGALAAAAWASVHHS</sequence>
<gene>
    <name evidence="1" type="ORF">C2E20_5536</name>
</gene>
<name>A0A2P6VAG8_9CHLO</name>